<feature type="transmembrane region" description="Helical" evidence="6">
    <location>
        <begin position="128"/>
        <end position="151"/>
    </location>
</feature>
<comment type="subcellular location">
    <subcellularLocation>
        <location evidence="1">Cell membrane</location>
        <topology evidence="1">Multi-pass membrane protein</topology>
    </subcellularLocation>
</comment>
<dbReference type="GO" id="GO:0044341">
    <property type="term" value="P:sodium-dependent phosphate transport"/>
    <property type="evidence" value="ECO:0007669"/>
    <property type="project" value="InterPro"/>
</dbReference>
<evidence type="ECO:0000256" key="5">
    <source>
        <dbReference type="ARBA" id="ARBA00023136"/>
    </source>
</evidence>
<dbReference type="PANTHER" id="PTHR10010">
    <property type="entry name" value="SOLUTE CARRIER FAMILY 34 SODIUM PHOSPHATE , MEMBER 2-RELATED"/>
    <property type="match status" value="1"/>
</dbReference>
<dbReference type="EMBL" id="CP107246">
    <property type="protein sequence ID" value="WIM07007.1"/>
    <property type="molecule type" value="Genomic_DNA"/>
</dbReference>
<gene>
    <name evidence="7" type="ORF">OHM77_02790</name>
</gene>
<keyword evidence="2" id="KW-1003">Cell membrane</keyword>
<evidence type="ECO:0000256" key="6">
    <source>
        <dbReference type="SAM" id="Phobius"/>
    </source>
</evidence>
<evidence type="ECO:0000256" key="4">
    <source>
        <dbReference type="ARBA" id="ARBA00022989"/>
    </source>
</evidence>
<evidence type="ECO:0000256" key="2">
    <source>
        <dbReference type="ARBA" id="ARBA00022475"/>
    </source>
</evidence>
<organism evidence="7">
    <name type="scientific">Candidatus Nitricoxidivorans perseverans</name>
    <dbReference type="NCBI Taxonomy" id="2975601"/>
    <lineage>
        <taxon>Bacteria</taxon>
        <taxon>Pseudomonadati</taxon>
        <taxon>Pseudomonadota</taxon>
        <taxon>Betaproteobacteria</taxon>
        <taxon>Nitrosomonadales</taxon>
        <taxon>Sterolibacteriaceae</taxon>
        <taxon>Candidatus Nitricoxidivorans</taxon>
    </lineage>
</organism>
<dbReference type="InterPro" id="IPR003841">
    <property type="entry name" value="Na/Pi_transpt"/>
</dbReference>
<dbReference type="Proteomes" id="UP001234916">
    <property type="component" value="Chromosome"/>
</dbReference>
<protein>
    <submittedName>
        <fullName evidence="7">Na/Pi symporter</fullName>
    </submittedName>
</protein>
<evidence type="ECO:0000256" key="1">
    <source>
        <dbReference type="ARBA" id="ARBA00004651"/>
    </source>
</evidence>
<proteinExistence type="predicted"/>
<dbReference type="KEGG" id="npv:OHM77_02790"/>
<dbReference type="Pfam" id="PF02690">
    <property type="entry name" value="Na_Pi_cotrans"/>
    <property type="match status" value="1"/>
</dbReference>
<feature type="transmembrane region" description="Helical" evidence="6">
    <location>
        <begin position="58"/>
        <end position="83"/>
    </location>
</feature>
<evidence type="ECO:0000256" key="3">
    <source>
        <dbReference type="ARBA" id="ARBA00022692"/>
    </source>
</evidence>
<reference evidence="7" key="1">
    <citation type="journal article" date="2023" name="Nat. Microbiol.">
        <title>Enrichment and characterization of a nitric oxide-reducing microbial community in a continuous bioreactor.</title>
        <authorList>
            <person name="Garrido-Amador P."/>
            <person name="Stortenbeker N."/>
            <person name="Wessels H.J.C.T."/>
            <person name="Speth D.R."/>
            <person name="Garcia-Heredia I."/>
            <person name="Kartal B."/>
        </authorList>
    </citation>
    <scope>NUCLEOTIDE SEQUENCE</scope>
    <source>
        <strain evidence="7">MAG1</strain>
    </source>
</reference>
<accession>A0AA49FP49</accession>
<feature type="transmembrane region" description="Helical" evidence="6">
    <location>
        <begin position="163"/>
        <end position="183"/>
    </location>
</feature>
<name>A0AA49FP49_9PROT</name>
<sequence>MGGLWSLVGPRPWRPYGKAAFYFGLIFLALDLIADALAPLAHGPLMGQWHEFLDSPVLALLFGALLTALVQSSSVVSGLAVLAVSQGIVAPQVSVWLVAGANIGTTSTALLASSALDSVARKLALLNTGFNLLGVLLFATLLQPVVGMILATDLATTRQVAMVHTVFNLAAASVALLLIPHAWPRLYAWLQKAA</sequence>
<evidence type="ECO:0000313" key="7">
    <source>
        <dbReference type="EMBL" id="WIM07007.1"/>
    </source>
</evidence>
<keyword evidence="4 6" id="KW-1133">Transmembrane helix</keyword>
<dbReference type="GO" id="GO:0005886">
    <property type="term" value="C:plasma membrane"/>
    <property type="evidence" value="ECO:0007669"/>
    <property type="project" value="UniProtKB-SubCell"/>
</dbReference>
<dbReference type="GO" id="GO:0005436">
    <property type="term" value="F:sodium:phosphate symporter activity"/>
    <property type="evidence" value="ECO:0007669"/>
    <property type="project" value="InterPro"/>
</dbReference>
<dbReference type="NCBIfam" id="NF037997">
    <property type="entry name" value="Na_Pi_symport"/>
    <property type="match status" value="1"/>
</dbReference>
<dbReference type="AlphaFoldDB" id="A0AA49FP49"/>
<feature type="transmembrane region" description="Helical" evidence="6">
    <location>
        <begin position="20"/>
        <end position="38"/>
    </location>
</feature>
<keyword evidence="3 6" id="KW-0812">Transmembrane</keyword>
<feature type="transmembrane region" description="Helical" evidence="6">
    <location>
        <begin position="95"/>
        <end position="116"/>
    </location>
</feature>
<dbReference type="PANTHER" id="PTHR10010:SF46">
    <property type="entry name" value="SODIUM-DEPENDENT PHOSPHATE TRANSPORT PROTEIN 2B"/>
    <property type="match status" value="1"/>
</dbReference>
<keyword evidence="5 6" id="KW-0472">Membrane</keyword>